<dbReference type="SUPFAM" id="SSF53383">
    <property type="entry name" value="PLP-dependent transferases"/>
    <property type="match status" value="1"/>
</dbReference>
<comment type="cofactor">
    <cofactor evidence="1">
        <name>pyridoxal 5'-phosphate</name>
        <dbReference type="ChEBI" id="CHEBI:597326"/>
    </cofactor>
</comment>
<keyword evidence="7 11" id="KW-0413">Isomerase</keyword>
<comment type="pathway">
    <text evidence="2">Porphyrin-containing compound metabolism; protoporphyrin-IX biosynthesis; 5-aminolevulinate from L-glutamyl-tRNA(Glu): step 2/2.</text>
</comment>
<evidence type="ECO:0000256" key="1">
    <source>
        <dbReference type="ARBA" id="ARBA00001933"/>
    </source>
</evidence>
<reference evidence="12" key="1">
    <citation type="submission" date="2015-07" db="EMBL/GenBank/DDBJ databases">
        <authorList>
            <person name="Rodrigo-Torres Lidia"/>
            <person name="Arahal R.David."/>
        </authorList>
    </citation>
    <scope>NUCLEOTIDE SEQUENCE [LARGE SCALE GENOMIC DNA]</scope>
    <source>
        <strain evidence="12">CECT 5096</strain>
    </source>
</reference>
<dbReference type="Gene3D" id="3.40.640.10">
    <property type="entry name" value="Type I PLP-dependent aspartate aminotransferase-like (Major domain)"/>
    <property type="match status" value="1"/>
</dbReference>
<dbReference type="GO" id="GO:0042286">
    <property type="term" value="F:glutamate-1-semialdehyde 2,1-aminomutase activity"/>
    <property type="evidence" value="ECO:0007669"/>
    <property type="project" value="UniProtKB-EC"/>
</dbReference>
<dbReference type="EMBL" id="CXWC01000018">
    <property type="protein sequence ID" value="CTQ79351.1"/>
    <property type="molecule type" value="Genomic_DNA"/>
</dbReference>
<proteinExistence type="inferred from homology"/>
<dbReference type="GO" id="GO:0030170">
    <property type="term" value="F:pyridoxal phosphate binding"/>
    <property type="evidence" value="ECO:0007669"/>
    <property type="project" value="InterPro"/>
</dbReference>
<name>A0A0M6ZM29_9HYPH</name>
<evidence type="ECO:0000313" key="12">
    <source>
        <dbReference type="Proteomes" id="UP000049983"/>
    </source>
</evidence>
<organism evidence="11 12">
    <name type="scientific">Roseibium album</name>
    <dbReference type="NCBI Taxonomy" id="311410"/>
    <lineage>
        <taxon>Bacteria</taxon>
        <taxon>Pseudomonadati</taxon>
        <taxon>Pseudomonadota</taxon>
        <taxon>Alphaproteobacteria</taxon>
        <taxon>Hyphomicrobiales</taxon>
        <taxon>Stappiaceae</taxon>
        <taxon>Roseibium</taxon>
    </lineage>
</organism>
<dbReference type="GO" id="GO:0008483">
    <property type="term" value="F:transaminase activity"/>
    <property type="evidence" value="ECO:0007669"/>
    <property type="project" value="InterPro"/>
</dbReference>
<evidence type="ECO:0000256" key="4">
    <source>
        <dbReference type="ARBA" id="ARBA00012143"/>
    </source>
</evidence>
<evidence type="ECO:0000256" key="5">
    <source>
        <dbReference type="ARBA" id="ARBA00015416"/>
    </source>
</evidence>
<dbReference type="PANTHER" id="PTHR43713:SF3">
    <property type="entry name" value="GLUTAMATE-1-SEMIALDEHYDE 2,1-AMINOMUTASE 1, CHLOROPLASTIC-RELATED"/>
    <property type="match status" value="1"/>
</dbReference>
<dbReference type="EC" id="5.4.3.8" evidence="4"/>
<accession>A0A0M6ZM29</accession>
<evidence type="ECO:0000313" key="11">
    <source>
        <dbReference type="EMBL" id="CTQ79351.1"/>
    </source>
</evidence>
<dbReference type="Pfam" id="PF00202">
    <property type="entry name" value="Aminotran_3"/>
    <property type="match status" value="1"/>
</dbReference>
<evidence type="ECO:0000256" key="10">
    <source>
        <dbReference type="RuleBase" id="RU003560"/>
    </source>
</evidence>
<evidence type="ECO:0000256" key="3">
    <source>
        <dbReference type="ARBA" id="ARBA00008981"/>
    </source>
</evidence>
<dbReference type="Proteomes" id="UP000049983">
    <property type="component" value="Unassembled WGS sequence"/>
</dbReference>
<dbReference type="InterPro" id="IPR005814">
    <property type="entry name" value="Aminotrans_3"/>
</dbReference>
<protein>
    <recommendedName>
        <fullName evidence="5">Glutamate-1-semialdehyde 2,1-aminomutase</fullName>
        <ecNumber evidence="4">5.4.3.8</ecNumber>
    </recommendedName>
    <alternativeName>
        <fullName evidence="9">Glutamate-1-semialdehyde aminotransferase</fullName>
    </alternativeName>
</protein>
<dbReference type="InterPro" id="IPR015421">
    <property type="entry name" value="PyrdxlP-dep_Trfase_major"/>
</dbReference>
<dbReference type="PANTHER" id="PTHR43713">
    <property type="entry name" value="GLUTAMATE-1-SEMIALDEHYDE 2,1-AMINOMUTASE"/>
    <property type="match status" value="1"/>
</dbReference>
<comment type="similarity">
    <text evidence="3">Belongs to the class-III pyridoxal-phosphate-dependent aminotransferase family. HemL subfamily.</text>
</comment>
<dbReference type="FunFam" id="3.40.640.10:FF:000021">
    <property type="entry name" value="Glutamate-1-semialdehyde 2,1-aminomutase"/>
    <property type="match status" value="1"/>
</dbReference>
<dbReference type="AlphaFoldDB" id="A0A0M6ZM29"/>
<evidence type="ECO:0000256" key="6">
    <source>
        <dbReference type="ARBA" id="ARBA00022898"/>
    </source>
</evidence>
<dbReference type="STRING" id="311410.LA5095_05965"/>
<gene>
    <name evidence="11" type="primary">hemL</name>
    <name evidence="11" type="ORF">LA5096_06148</name>
</gene>
<keyword evidence="8" id="KW-0627">Porphyrin biosynthesis</keyword>
<evidence type="ECO:0000256" key="9">
    <source>
        <dbReference type="ARBA" id="ARBA00031365"/>
    </source>
</evidence>
<keyword evidence="12" id="KW-1185">Reference proteome</keyword>
<evidence type="ECO:0000256" key="7">
    <source>
        <dbReference type="ARBA" id="ARBA00023235"/>
    </source>
</evidence>
<dbReference type="CDD" id="cd00610">
    <property type="entry name" value="OAT_like"/>
    <property type="match status" value="1"/>
</dbReference>
<dbReference type="InterPro" id="IPR015422">
    <property type="entry name" value="PyrdxlP-dep_Trfase_small"/>
</dbReference>
<dbReference type="OrthoDB" id="9801052at2"/>
<dbReference type="InterPro" id="IPR015424">
    <property type="entry name" value="PyrdxlP-dep_Trfase"/>
</dbReference>
<dbReference type="RefSeq" id="WP_055391599.1">
    <property type="nucleotide sequence ID" value="NZ_CXWA01000016.1"/>
</dbReference>
<sequence length="432" mass="46668">MKTSISQQDWKDRAAQVLPAAGFGNFDPGLIIREGKGSRVWDEDGNEFIDYLIGSGPMLVGHGHPEVLEAVQEQLGKGLTFFTSNARGIELAEVLVEAVPCADQVRYVSTGGEADMYAMRLARAHTGRDKILKFEGGYHGMSGEALMSLAPTQLVNFPQAVPDSAGIPDGVRDNMLIAPFNDVAFATSLIEERAAEIACIIVEPLQRLIPPEEGFLLALRNLATKHGIVLVFDEVVTGFRFAYGGAQEYYGVVPDLCTLGKIIGGGFPLAAIAGKSEIMAHFDKSLVGAEGYTFQVGTLSGNPVASVAGLKTLEILKRSGAYETLRRNGERLMQSFRTHLEAAGVAHKIVGEPMLFDVVFTDRPVRSYRDMFNNDTAKSKAFNTNLRSNGILKPDSKLYAHLALTEEDLEQTDEALAKAAQACEQAGSANQI</sequence>
<dbReference type="GeneID" id="97673375"/>
<evidence type="ECO:0000256" key="2">
    <source>
        <dbReference type="ARBA" id="ARBA00004819"/>
    </source>
</evidence>
<dbReference type="Gene3D" id="3.90.1150.10">
    <property type="entry name" value="Aspartate Aminotransferase, domain 1"/>
    <property type="match status" value="1"/>
</dbReference>
<evidence type="ECO:0000256" key="8">
    <source>
        <dbReference type="ARBA" id="ARBA00023244"/>
    </source>
</evidence>
<dbReference type="GO" id="GO:0006779">
    <property type="term" value="P:porphyrin-containing compound biosynthetic process"/>
    <property type="evidence" value="ECO:0007669"/>
    <property type="project" value="UniProtKB-KW"/>
</dbReference>
<keyword evidence="6 10" id="KW-0663">Pyridoxal phosphate</keyword>